<keyword evidence="7" id="KW-1185">Reference proteome</keyword>
<dbReference type="InterPro" id="IPR027417">
    <property type="entry name" value="P-loop_NTPase"/>
</dbReference>
<dbReference type="Gene3D" id="3.40.50.1240">
    <property type="entry name" value="Phosphoglycerate mutase-like"/>
    <property type="match status" value="1"/>
</dbReference>
<dbReference type="SUPFAM" id="SSF52540">
    <property type="entry name" value="P-loop containing nucleoside triphosphate hydrolases"/>
    <property type="match status" value="1"/>
</dbReference>
<dbReference type="CDD" id="cd07067">
    <property type="entry name" value="HP_PGM_like"/>
    <property type="match status" value="1"/>
</dbReference>
<reference evidence="6 7" key="1">
    <citation type="submission" date="2016-02" db="EMBL/GenBank/DDBJ databases">
        <title>Genome analysis of coral dinoflagellate symbionts highlights evolutionary adaptations to a symbiotic lifestyle.</title>
        <authorList>
            <person name="Aranda M."/>
            <person name="Li Y."/>
            <person name="Liew Y.J."/>
            <person name="Baumgarten S."/>
            <person name="Simakov O."/>
            <person name="Wilson M."/>
            <person name="Piel J."/>
            <person name="Ashoor H."/>
            <person name="Bougouffa S."/>
            <person name="Bajic V.B."/>
            <person name="Ryu T."/>
            <person name="Ravasi T."/>
            <person name="Bayer T."/>
            <person name="Micklem G."/>
            <person name="Kim H."/>
            <person name="Bhak J."/>
            <person name="Lajeunesse T.C."/>
            <person name="Voolstra C.R."/>
        </authorList>
    </citation>
    <scope>NUCLEOTIDE SEQUENCE [LARGE SCALE GENOMIC DNA]</scope>
    <source>
        <strain evidence="6 7">CCMP2467</strain>
    </source>
</reference>
<dbReference type="PANTHER" id="PTHR10606:SF32">
    <property type="entry name" value="6-PHOSPHOFRUCTO-2-KINASE 1"/>
    <property type="match status" value="1"/>
</dbReference>
<dbReference type="InterPro" id="IPR013079">
    <property type="entry name" value="6Phosfructo_kin"/>
</dbReference>
<dbReference type="PANTHER" id="PTHR10606">
    <property type="entry name" value="6-PHOSPHOFRUCTO-2-KINASE/FRUCTOSE-2,6-BISPHOSPHATASE"/>
    <property type="match status" value="1"/>
</dbReference>
<evidence type="ECO:0000256" key="4">
    <source>
        <dbReference type="SAM" id="Phobius"/>
    </source>
</evidence>
<dbReference type="Pfam" id="PF00300">
    <property type="entry name" value="His_Phos_1"/>
    <property type="match status" value="1"/>
</dbReference>
<dbReference type="Proteomes" id="UP000186817">
    <property type="component" value="Unassembled WGS sequence"/>
</dbReference>
<keyword evidence="6" id="KW-0808">Transferase</keyword>
<dbReference type="AlphaFoldDB" id="A0A1Q9E8V8"/>
<sequence>MMATGRVPGLGPGLVEALVSLSIGLVLGAVFGFLFGRCSSRNDEDREKGKRRKDSCASQDRDVILEIERRMSQEGIHFARQVTGGSPPRSPTFRGNGRLRDGDTSVSSYSSDGELGTVYGLGGYSQSSRVLLCMVGLPARGKSYITKMLMRYLTWSGFPVKSFNAGNLRRQGGNAGASAQFFSSTEEATKRREAIADACMAEAIEWLRMHKSVCVAIFDATNTTKRRRQRLIDRCRQVTGITAVFVESICDNKEILERNYSLKLANDDYRTMDPAKARADFIQRVKEYETRYQTVADTEDGGEICYIKLFNVGQKVEMHHCSGYLMSQIGFFLSNIHISPRCIWLTRHAESEDQLSGILGSHRGELTKNGRNYCRELSAFLRKCRREMEEAGQVETSGDILVLMGTAPVHYSTLQAMMMRGSSPNLTSDLNGEFTPGGALHCKGFQAMSTSLLNELDGGVCNGLSYAEIQQDYPDLWGARERDKLNFRYPNGESYKDVIGRLRPIIIELERQRRSILVISHLAVQRCLYAYFTGTAMEEIPFLEMDMHTVAELRPGAFDCEVRTVKLWETSPECPTPLK</sequence>
<keyword evidence="1" id="KW-0547">Nucleotide-binding</keyword>
<accession>A0A1Q9E8V8</accession>
<protein>
    <submittedName>
        <fullName evidence="6">Putative 6-phosphofructo-2-kinase PB17E12.14c</fullName>
    </submittedName>
</protein>
<dbReference type="GO" id="GO:0006000">
    <property type="term" value="P:fructose metabolic process"/>
    <property type="evidence" value="ECO:0007669"/>
    <property type="project" value="InterPro"/>
</dbReference>
<dbReference type="PRINTS" id="PR00991">
    <property type="entry name" value="6PFRUCTKNASE"/>
</dbReference>
<feature type="domain" description="6-phosphofructo-2-kinase" evidence="5">
    <location>
        <begin position="126"/>
        <end position="340"/>
    </location>
</feature>
<keyword evidence="2" id="KW-0067">ATP-binding</keyword>
<keyword evidence="4" id="KW-0812">Transmembrane</keyword>
<dbReference type="InterPro" id="IPR013078">
    <property type="entry name" value="His_Pase_superF_clade-1"/>
</dbReference>
<keyword evidence="6" id="KW-0418">Kinase</keyword>
<dbReference type="FunFam" id="3.40.50.300:FF:000644">
    <property type="entry name" value="GpmB, Fructose-2,6-bisphosphatase"/>
    <property type="match status" value="1"/>
</dbReference>
<dbReference type="SUPFAM" id="SSF53254">
    <property type="entry name" value="Phosphoglycerate mutase-like"/>
    <property type="match status" value="1"/>
</dbReference>
<feature type="region of interest" description="Disordered" evidence="3">
    <location>
        <begin position="81"/>
        <end position="108"/>
    </location>
</feature>
<dbReference type="GO" id="GO:0005524">
    <property type="term" value="F:ATP binding"/>
    <property type="evidence" value="ECO:0007669"/>
    <property type="project" value="UniProtKB-KW"/>
</dbReference>
<comment type="caution">
    <text evidence="6">The sequence shown here is derived from an EMBL/GenBank/DDBJ whole genome shotgun (WGS) entry which is preliminary data.</text>
</comment>
<keyword evidence="4" id="KW-1133">Transmembrane helix</keyword>
<keyword evidence="4" id="KW-0472">Membrane</keyword>
<gene>
    <name evidence="6" type="ORF">AK812_SmicGene13143</name>
</gene>
<dbReference type="GO" id="GO:0003873">
    <property type="term" value="F:6-phosphofructo-2-kinase activity"/>
    <property type="evidence" value="ECO:0007669"/>
    <property type="project" value="InterPro"/>
</dbReference>
<evidence type="ECO:0000313" key="6">
    <source>
        <dbReference type="EMBL" id="OLQ03847.1"/>
    </source>
</evidence>
<evidence type="ECO:0000256" key="2">
    <source>
        <dbReference type="ARBA" id="ARBA00022840"/>
    </source>
</evidence>
<dbReference type="InterPro" id="IPR029033">
    <property type="entry name" value="His_PPase_superfam"/>
</dbReference>
<dbReference type="InterPro" id="IPR003094">
    <property type="entry name" value="6Pfruct_kin"/>
</dbReference>
<dbReference type="GO" id="GO:0005829">
    <property type="term" value="C:cytosol"/>
    <property type="evidence" value="ECO:0007669"/>
    <property type="project" value="TreeGrafter"/>
</dbReference>
<dbReference type="OrthoDB" id="267323at2759"/>
<dbReference type="Gene3D" id="3.40.50.300">
    <property type="entry name" value="P-loop containing nucleotide triphosphate hydrolases"/>
    <property type="match status" value="1"/>
</dbReference>
<dbReference type="GO" id="GO:0006003">
    <property type="term" value="P:fructose 2,6-bisphosphate metabolic process"/>
    <property type="evidence" value="ECO:0007669"/>
    <property type="project" value="InterPro"/>
</dbReference>
<evidence type="ECO:0000256" key="3">
    <source>
        <dbReference type="SAM" id="MobiDB-lite"/>
    </source>
</evidence>
<dbReference type="OMA" id="RCLMGYF"/>
<dbReference type="Pfam" id="PF01591">
    <property type="entry name" value="6PF2K"/>
    <property type="match status" value="1"/>
</dbReference>
<name>A0A1Q9E8V8_SYMMI</name>
<feature type="transmembrane region" description="Helical" evidence="4">
    <location>
        <begin position="17"/>
        <end position="36"/>
    </location>
</feature>
<evidence type="ECO:0000256" key="1">
    <source>
        <dbReference type="ARBA" id="ARBA00022741"/>
    </source>
</evidence>
<proteinExistence type="predicted"/>
<evidence type="ECO:0000259" key="5">
    <source>
        <dbReference type="Pfam" id="PF01591"/>
    </source>
</evidence>
<dbReference type="EMBL" id="LSRX01000225">
    <property type="protein sequence ID" value="OLQ03847.1"/>
    <property type="molecule type" value="Genomic_DNA"/>
</dbReference>
<evidence type="ECO:0000313" key="7">
    <source>
        <dbReference type="Proteomes" id="UP000186817"/>
    </source>
</evidence>
<organism evidence="6 7">
    <name type="scientific">Symbiodinium microadriaticum</name>
    <name type="common">Dinoflagellate</name>
    <name type="synonym">Zooxanthella microadriatica</name>
    <dbReference type="NCBI Taxonomy" id="2951"/>
    <lineage>
        <taxon>Eukaryota</taxon>
        <taxon>Sar</taxon>
        <taxon>Alveolata</taxon>
        <taxon>Dinophyceae</taxon>
        <taxon>Suessiales</taxon>
        <taxon>Symbiodiniaceae</taxon>
        <taxon>Symbiodinium</taxon>
    </lineage>
</organism>